<proteinExistence type="predicted"/>
<feature type="compositionally biased region" description="Basic and acidic residues" evidence="1">
    <location>
        <begin position="188"/>
        <end position="197"/>
    </location>
</feature>
<accession>A0AAE9WES6</accession>
<evidence type="ECO:0000256" key="1">
    <source>
        <dbReference type="SAM" id="MobiDB-lite"/>
    </source>
</evidence>
<dbReference type="InterPro" id="IPR018857">
    <property type="entry name" value="TORC1_cplx_su_TCO89"/>
</dbReference>
<feature type="compositionally biased region" description="Polar residues" evidence="1">
    <location>
        <begin position="59"/>
        <end position="75"/>
    </location>
</feature>
<dbReference type="Pfam" id="PF10452">
    <property type="entry name" value="TCO89"/>
    <property type="match status" value="2"/>
</dbReference>
<feature type="region of interest" description="Disordered" evidence="1">
    <location>
        <begin position="125"/>
        <end position="328"/>
    </location>
</feature>
<evidence type="ECO:0000313" key="3">
    <source>
        <dbReference type="Proteomes" id="UP001212411"/>
    </source>
</evidence>
<feature type="compositionally biased region" description="Polar residues" evidence="1">
    <location>
        <begin position="129"/>
        <end position="139"/>
    </location>
</feature>
<feature type="compositionally biased region" description="Basic residues" evidence="1">
    <location>
        <begin position="41"/>
        <end position="53"/>
    </location>
</feature>
<reference evidence="2 3" key="1">
    <citation type="journal article" date="2023" name="G3 (Bethesda)">
        <title>A high-quality reference genome for the fission yeast Schizosaccharomyces osmophilus.</title>
        <authorList>
            <person name="Jia G.S."/>
            <person name="Zhang W.C."/>
            <person name="Liang Y."/>
            <person name="Liu X.H."/>
            <person name="Rhind N."/>
            <person name="Pidoux A."/>
            <person name="Brysch-Herzberg M."/>
            <person name="Du L.L."/>
        </authorList>
    </citation>
    <scope>NUCLEOTIDE SEQUENCE [LARGE SCALE GENOMIC DNA]</scope>
    <source>
        <strain evidence="2 3">CBS 15793</strain>
    </source>
</reference>
<feature type="compositionally biased region" description="Polar residues" evidence="1">
    <location>
        <begin position="260"/>
        <end position="281"/>
    </location>
</feature>
<dbReference type="AlphaFoldDB" id="A0AAE9WES6"/>
<feature type="compositionally biased region" description="Low complexity" evidence="1">
    <location>
        <begin position="432"/>
        <end position="441"/>
    </location>
</feature>
<organism evidence="2 3">
    <name type="scientific">Schizosaccharomyces osmophilus</name>
    <dbReference type="NCBI Taxonomy" id="2545709"/>
    <lineage>
        <taxon>Eukaryota</taxon>
        <taxon>Fungi</taxon>
        <taxon>Dikarya</taxon>
        <taxon>Ascomycota</taxon>
        <taxon>Taphrinomycotina</taxon>
        <taxon>Schizosaccharomycetes</taxon>
        <taxon>Schizosaccharomycetales</taxon>
        <taxon>Schizosaccharomycetaceae</taxon>
        <taxon>Schizosaccharomyces</taxon>
    </lineage>
</organism>
<dbReference type="GeneID" id="80878265"/>
<name>A0AAE9WES6_9SCHI</name>
<dbReference type="GO" id="GO:0031931">
    <property type="term" value="C:TORC1 complex"/>
    <property type="evidence" value="ECO:0007669"/>
    <property type="project" value="InterPro"/>
</dbReference>
<gene>
    <name evidence="2" type="primary">tco89</name>
    <name evidence="2" type="ORF">SOMG_04799</name>
</gene>
<sequence>MDSAPSHVRKGSTSTVSTEGGDGGPSKSTRDNKKGFIVNSRIKRGGSHLRLGRPGKVTAASSRPNVLTRTTSHNPNYDRVHNTHAAIPRQRSLNDLNDLHGSRAVTARTGLIPLTQRKPKPVWEEITNDNDSTAGNFDTESIRTDPPETETRNPPPLNIAQLNEDQSRKLPEKNTFLLPKESQTTNERVNRTDHEKPSSPNISLPQVATAESSIKEEKIRPEDVSALPPSNQHKAVSDFSDRPLGPTDMYPRYPLATPSAPDTMQSSSIHNESVLPNTSTEYGPLPSVYLPDFQNPDQEPVSPKALTNAESSRNLDSDTQSVTTSLPGDLLTNRKFSSNVTKSPAQLYDIGASTSRTQQKLLIQRASSRFDTVEDDTNANPSKRYLHPQAKQITDSVRTNFRNVKRNREIVYEFLIRLRPFVVSSEIEDFSSSSNPFTSSPHAPSSSNPGLNLGSASGFSSTSHSVNPSEIIHSSQPSYPLANTHRKSIHVPKVRKGEEPETVENKILELWK</sequence>
<evidence type="ECO:0000313" key="2">
    <source>
        <dbReference type="EMBL" id="WBW74954.1"/>
    </source>
</evidence>
<feature type="region of interest" description="Disordered" evidence="1">
    <location>
        <begin position="1"/>
        <end position="75"/>
    </location>
</feature>
<feature type="compositionally biased region" description="Basic and acidic residues" evidence="1">
    <location>
        <begin position="213"/>
        <end position="223"/>
    </location>
</feature>
<feature type="compositionally biased region" description="Polar residues" evidence="1">
    <location>
        <begin position="308"/>
        <end position="326"/>
    </location>
</feature>
<dbReference type="RefSeq" id="XP_056039197.1">
    <property type="nucleotide sequence ID" value="XM_056183576.1"/>
</dbReference>
<dbReference type="Proteomes" id="UP001212411">
    <property type="component" value="Chromosome 3"/>
</dbReference>
<feature type="region of interest" description="Disordered" evidence="1">
    <location>
        <begin position="432"/>
        <end position="502"/>
    </location>
</feature>
<dbReference type="GO" id="GO:0031929">
    <property type="term" value="P:TOR signaling"/>
    <property type="evidence" value="ECO:0007669"/>
    <property type="project" value="InterPro"/>
</dbReference>
<dbReference type="EMBL" id="CP115613">
    <property type="protein sequence ID" value="WBW74954.1"/>
    <property type="molecule type" value="Genomic_DNA"/>
</dbReference>
<feature type="compositionally biased region" description="Basic residues" evidence="1">
    <location>
        <begin position="484"/>
        <end position="494"/>
    </location>
</feature>
<feature type="compositionally biased region" description="Low complexity" evidence="1">
    <location>
        <begin position="455"/>
        <end position="465"/>
    </location>
</feature>
<feature type="compositionally biased region" description="Basic and acidic residues" evidence="1">
    <location>
        <begin position="140"/>
        <end position="151"/>
    </location>
</feature>
<dbReference type="KEGG" id="som:SOMG_04799"/>
<protein>
    <submittedName>
        <fullName evidence="2">TORC1 subunit Tco89</fullName>
    </submittedName>
</protein>
<feature type="compositionally biased region" description="Polar residues" evidence="1">
    <location>
        <begin position="198"/>
        <end position="212"/>
    </location>
</feature>
<feature type="compositionally biased region" description="Polar residues" evidence="1">
    <location>
        <begin position="466"/>
        <end position="478"/>
    </location>
</feature>
<keyword evidence="3" id="KW-1185">Reference proteome</keyword>